<dbReference type="EMBL" id="JASKYM010000001">
    <property type="protein sequence ID" value="MDK2562296.1"/>
    <property type="molecule type" value="Genomic_DNA"/>
</dbReference>
<feature type="transmembrane region" description="Helical" evidence="1">
    <location>
        <begin position="7"/>
        <end position="24"/>
    </location>
</feature>
<comment type="caution">
    <text evidence="2">The sequence shown here is derived from an EMBL/GenBank/DDBJ whole genome shotgun (WGS) entry which is preliminary data.</text>
</comment>
<sequence>MSIKIKRCIFSIMLICAIFVSFMLKSEKGFEISIMIVLTPLALAFVLDLMQTASKSEVSNAYGDLTPSEKLGSIINIFLICIWVIGQLYCLI</sequence>
<keyword evidence="1" id="KW-1133">Transmembrane helix</keyword>
<keyword evidence="1" id="KW-0472">Membrane</keyword>
<feature type="transmembrane region" description="Helical" evidence="1">
    <location>
        <begin position="71"/>
        <end position="89"/>
    </location>
</feature>
<feature type="transmembrane region" description="Helical" evidence="1">
    <location>
        <begin position="30"/>
        <end position="50"/>
    </location>
</feature>
<evidence type="ECO:0000256" key="1">
    <source>
        <dbReference type="SAM" id="Phobius"/>
    </source>
</evidence>
<keyword evidence="1" id="KW-0812">Transmembrane</keyword>
<evidence type="ECO:0008006" key="4">
    <source>
        <dbReference type="Google" id="ProtNLM"/>
    </source>
</evidence>
<evidence type="ECO:0000313" key="2">
    <source>
        <dbReference type="EMBL" id="MDK2562296.1"/>
    </source>
</evidence>
<reference evidence="2 3" key="1">
    <citation type="submission" date="2023-05" db="EMBL/GenBank/DDBJ databases">
        <title>Rombocin, a short stable natural nisin variant, displays selective antimicrobial activity against Listeria monocytogenes and employs dual mode of action to kill target bacterial strains.</title>
        <authorList>
            <person name="Wambui J."/>
            <person name="Stephan R."/>
            <person name="Kuipers O.P."/>
        </authorList>
    </citation>
    <scope>NUCLEOTIDE SEQUENCE [LARGE SCALE GENOMIC DNA]</scope>
    <source>
        <strain evidence="2 3">RC002</strain>
    </source>
</reference>
<organism evidence="2 3">
    <name type="scientific">Romboutsia sedimentorum</name>
    <dbReference type="NCBI Taxonomy" id="1368474"/>
    <lineage>
        <taxon>Bacteria</taxon>
        <taxon>Bacillati</taxon>
        <taxon>Bacillota</taxon>
        <taxon>Clostridia</taxon>
        <taxon>Peptostreptococcales</taxon>
        <taxon>Peptostreptococcaceae</taxon>
        <taxon>Romboutsia</taxon>
    </lineage>
</organism>
<dbReference type="Proteomes" id="UP001301012">
    <property type="component" value="Unassembled WGS sequence"/>
</dbReference>
<proteinExistence type="predicted"/>
<protein>
    <recommendedName>
        <fullName evidence="4">Diacylglycerol kinase</fullName>
    </recommendedName>
</protein>
<accession>A0ABT7E8J3</accession>
<dbReference type="RefSeq" id="WP_284131277.1">
    <property type="nucleotide sequence ID" value="NZ_JASKYM010000001.1"/>
</dbReference>
<evidence type="ECO:0000313" key="3">
    <source>
        <dbReference type="Proteomes" id="UP001301012"/>
    </source>
</evidence>
<name>A0ABT7E8J3_9FIRM</name>
<keyword evidence="3" id="KW-1185">Reference proteome</keyword>
<gene>
    <name evidence="2" type="ORF">QOZ84_01950</name>
</gene>